<proteinExistence type="predicted"/>
<evidence type="ECO:0000313" key="3">
    <source>
        <dbReference type="Proteomes" id="UP000007473"/>
    </source>
</evidence>
<organism evidence="2 3">
    <name type="scientific">Mycoplasmopsis fermentans (strain M64)</name>
    <name type="common">Mycoplasma fermentans</name>
    <dbReference type="NCBI Taxonomy" id="943945"/>
    <lineage>
        <taxon>Bacteria</taxon>
        <taxon>Bacillati</taxon>
        <taxon>Mycoplasmatota</taxon>
        <taxon>Mycoplasmoidales</taxon>
        <taxon>Metamycoplasmataceae</taxon>
        <taxon>Mycoplasmopsis</taxon>
    </lineage>
</organism>
<evidence type="ECO:0000256" key="1">
    <source>
        <dbReference type="SAM" id="Phobius"/>
    </source>
</evidence>
<evidence type="ECO:0000313" key="2">
    <source>
        <dbReference type="EMBL" id="ADV34670.1"/>
    </source>
</evidence>
<keyword evidence="1" id="KW-1133">Transmembrane helix</keyword>
<keyword evidence="1" id="KW-0472">Membrane</keyword>
<protein>
    <submittedName>
        <fullName evidence="2">Uncharacterized protein</fullName>
    </submittedName>
</protein>
<keyword evidence="1" id="KW-0812">Transmembrane</keyword>
<dbReference type="EMBL" id="CP002458">
    <property type="protein sequence ID" value="ADV34670.1"/>
    <property type="molecule type" value="Genomic_DNA"/>
</dbReference>
<name>A0AB32XC67_MYCFM</name>
<reference evidence="2 3" key="1">
    <citation type="journal article" date="2011" name="J. Bacteriol.">
        <title>Genome sequence of the repetitive-sequence-rich Mycoplasma fermentans strain M64.</title>
        <authorList>
            <person name="Shu H.W."/>
            <person name="Liu T.T."/>
            <person name="Chang H.Y."/>
            <person name="Liu Y.M."/>
            <person name="Wu K.M."/>
            <person name="Shu H.Y."/>
            <person name="Tsai S.F."/>
            <person name="Hsiao K.J."/>
            <person name="Hu W.S."/>
            <person name="Ng W.V."/>
        </authorList>
    </citation>
    <scope>NUCLEOTIDE SEQUENCE [LARGE SCALE GENOMIC DNA]</scope>
    <source>
        <strain evidence="2 3">M64</strain>
    </source>
</reference>
<accession>A0AB32XC67</accession>
<dbReference type="Proteomes" id="UP000007473">
    <property type="component" value="Chromosome"/>
</dbReference>
<gene>
    <name evidence="2" type="ordered locus">MfeM64YM_0672</name>
</gene>
<dbReference type="KEGG" id="mfm:MfeM64YM_0672"/>
<dbReference type="AlphaFoldDB" id="A0AB32XC67"/>
<feature type="transmembrane region" description="Helical" evidence="1">
    <location>
        <begin position="12"/>
        <end position="34"/>
    </location>
</feature>
<sequence length="38" mass="4647">MYYYLYEKTLNYVIFGKKASIFTIFFNFFSNLSIKGKF</sequence>